<evidence type="ECO:0000256" key="6">
    <source>
        <dbReference type="PROSITE-ProRule" id="PRU00808"/>
    </source>
</evidence>
<dbReference type="AlphaFoldDB" id="A0A0B1S3P4"/>
<evidence type="ECO:0000256" key="4">
    <source>
        <dbReference type="ARBA" id="ARBA00022942"/>
    </source>
</evidence>
<keyword evidence="3" id="KW-0597">Phosphoprotein</keyword>
<dbReference type="GO" id="GO:0051603">
    <property type="term" value="P:proteolysis involved in protein catabolic process"/>
    <property type="evidence" value="ECO:0007669"/>
    <property type="project" value="InterPro"/>
</dbReference>
<accession>A0A0B1S3P4</accession>
<dbReference type="SUPFAM" id="SSF56235">
    <property type="entry name" value="N-terminal nucleophile aminohydrolases (Ntn hydrolases)"/>
    <property type="match status" value="1"/>
</dbReference>
<evidence type="ECO:0000256" key="1">
    <source>
        <dbReference type="ARBA" id="ARBA00004604"/>
    </source>
</evidence>
<dbReference type="OrthoDB" id="5835702at2759"/>
<proteinExistence type="inferred from homology"/>
<dbReference type="Gene3D" id="3.60.20.10">
    <property type="entry name" value="Glutamine Phosphoribosylpyrophosphate, subunit 1, domain 1"/>
    <property type="match status" value="1"/>
</dbReference>
<evidence type="ECO:0000256" key="5">
    <source>
        <dbReference type="ARBA" id="ARBA00023242"/>
    </source>
</evidence>
<evidence type="ECO:0000313" key="8">
    <source>
        <dbReference type="Proteomes" id="UP000053660"/>
    </source>
</evidence>
<dbReference type="InterPro" id="IPR029055">
    <property type="entry name" value="Ntn_hydrolases_N"/>
</dbReference>
<organism evidence="7 8">
    <name type="scientific">Oesophagostomum dentatum</name>
    <name type="common">Nodular worm</name>
    <dbReference type="NCBI Taxonomy" id="61180"/>
    <lineage>
        <taxon>Eukaryota</taxon>
        <taxon>Metazoa</taxon>
        <taxon>Ecdysozoa</taxon>
        <taxon>Nematoda</taxon>
        <taxon>Chromadorea</taxon>
        <taxon>Rhabditida</taxon>
        <taxon>Rhabditina</taxon>
        <taxon>Rhabditomorpha</taxon>
        <taxon>Strongyloidea</taxon>
        <taxon>Strongylidae</taxon>
        <taxon>Oesophagostomum</taxon>
    </lineage>
</organism>
<evidence type="ECO:0000256" key="2">
    <source>
        <dbReference type="ARBA" id="ARBA00007774"/>
    </source>
</evidence>
<dbReference type="GO" id="GO:0019773">
    <property type="term" value="C:proteasome core complex, alpha-subunit complex"/>
    <property type="evidence" value="ECO:0007669"/>
    <property type="project" value="UniProtKB-UniRule"/>
</dbReference>
<sequence>FKAINSTNLTAVAVKGIDTAVIAVQKRVPDSLIVADSVTSIYNLSPTVGCCAIGMIPDCKFQVRRAQMEAAQWKYQNGYDMPCELLAKRMADKNQYYTQNAEMRSLGCAMIMISFDDEDGAVVFKVDPAGYYRGMKAVSVGVKQVTASSFLEKKIKKKADLNYDETIQLAIEALQSSLGIETRSKDLEVVVVSKKNKTFTKDLKVWNDVVKTNRLADQLQFPLNEETMLATEKAADRAEAFKPKTDFEKKMVAMWNGSKNNMTNDTVYTEAEMEIIRAMDVKEAKEKLNQMQKMRALISYREAKYRYAAKIKSKGYHRILKRQKRKQLIKEFDELLVRDPEAAKEKLKELENQRIIERGSLKHRARTKFQQDVVKYAGRDSKAKQVLEEHFR</sequence>
<dbReference type="Pfam" id="PF04615">
    <property type="entry name" value="Utp14"/>
    <property type="match status" value="1"/>
</dbReference>
<keyword evidence="4 6" id="KW-0647">Proteasome</keyword>
<comment type="similarity">
    <text evidence="6">Belongs to the peptidase T1A family.</text>
</comment>
<dbReference type="PANTHER" id="PTHR14150">
    <property type="entry name" value="U3 SMALL NUCLEOLAR RNA-ASSOCIATED PROTEIN 14"/>
    <property type="match status" value="1"/>
</dbReference>
<dbReference type="InterPro" id="IPR023332">
    <property type="entry name" value="Proteasome_alpha-type"/>
</dbReference>
<dbReference type="GO" id="GO:0006364">
    <property type="term" value="P:rRNA processing"/>
    <property type="evidence" value="ECO:0007669"/>
    <property type="project" value="InterPro"/>
</dbReference>
<protein>
    <submittedName>
        <fullName evidence="7">Peptidase, T1 family</fullName>
    </submittedName>
</protein>
<keyword evidence="5" id="KW-0539">Nucleus</keyword>
<dbReference type="InterPro" id="IPR001353">
    <property type="entry name" value="Proteasome_sua/b"/>
</dbReference>
<keyword evidence="8" id="KW-1185">Reference proteome</keyword>
<dbReference type="EMBL" id="KN602363">
    <property type="protein sequence ID" value="KHJ79983.1"/>
    <property type="molecule type" value="Genomic_DNA"/>
</dbReference>
<dbReference type="GO" id="GO:0032040">
    <property type="term" value="C:small-subunit processome"/>
    <property type="evidence" value="ECO:0007669"/>
    <property type="project" value="InterPro"/>
</dbReference>
<reference evidence="7 8" key="1">
    <citation type="submission" date="2014-03" db="EMBL/GenBank/DDBJ databases">
        <title>Draft genome of the hookworm Oesophagostomum dentatum.</title>
        <authorList>
            <person name="Mitreva M."/>
        </authorList>
    </citation>
    <scope>NUCLEOTIDE SEQUENCE [LARGE SCALE GENOMIC DNA]</scope>
    <source>
        <strain evidence="7 8">OD-Hann</strain>
    </source>
</reference>
<name>A0A0B1S3P4_OESDE</name>
<dbReference type="Pfam" id="PF00227">
    <property type="entry name" value="Proteasome"/>
    <property type="match status" value="1"/>
</dbReference>
<dbReference type="PANTHER" id="PTHR14150:SF12">
    <property type="entry name" value="U3 SMALL NUCLEOLAR RNA-ASSOCIATED PROTEIN 14 HOMOLOG A"/>
    <property type="match status" value="1"/>
</dbReference>
<dbReference type="InterPro" id="IPR006709">
    <property type="entry name" value="SSU_processome_Utp14"/>
</dbReference>
<comment type="subcellular location">
    <subcellularLocation>
        <location evidence="1">Nucleus</location>
        <location evidence="1">Nucleolus</location>
    </subcellularLocation>
</comment>
<gene>
    <name evidence="7" type="ORF">OESDEN_20352</name>
</gene>
<feature type="non-terminal residue" evidence="7">
    <location>
        <position position="1"/>
    </location>
</feature>
<comment type="similarity">
    <text evidence="2">Belongs to the UTP14 family.</text>
</comment>
<evidence type="ECO:0000313" key="7">
    <source>
        <dbReference type="EMBL" id="KHJ79983.1"/>
    </source>
</evidence>
<dbReference type="PROSITE" id="PS51475">
    <property type="entry name" value="PROTEASOME_ALPHA_2"/>
    <property type="match status" value="1"/>
</dbReference>
<evidence type="ECO:0000256" key="3">
    <source>
        <dbReference type="ARBA" id="ARBA00022553"/>
    </source>
</evidence>
<dbReference type="Proteomes" id="UP000053660">
    <property type="component" value="Unassembled WGS sequence"/>
</dbReference>